<feature type="compositionally biased region" description="Low complexity" evidence="1">
    <location>
        <begin position="220"/>
        <end position="240"/>
    </location>
</feature>
<keyword evidence="2" id="KW-0472">Membrane</keyword>
<protein>
    <submittedName>
        <fullName evidence="3">Uncharacterized protein</fullName>
    </submittedName>
</protein>
<dbReference type="EMBL" id="KQ001659">
    <property type="protein sequence ID" value="KJP88590.1"/>
    <property type="molecule type" value="Genomic_DNA"/>
</dbReference>
<evidence type="ECO:0000256" key="1">
    <source>
        <dbReference type="SAM" id="MobiDB-lite"/>
    </source>
</evidence>
<reference evidence="3 4" key="1">
    <citation type="submission" date="2014-03" db="EMBL/GenBank/DDBJ databases">
        <title>The Genome Sequence of Plasmodium fragile nilgiri.</title>
        <authorList>
            <consortium name="The Broad Institute Genomics Platform"/>
            <consortium name="The Broad Institute Genome Sequencing Center for Infectious Disease"/>
            <person name="Neafsey D."/>
            <person name="Duraisingh M."/>
            <person name="Young S.K."/>
            <person name="Zeng Q."/>
            <person name="Gargeya S."/>
            <person name="Abouelleil A."/>
            <person name="Alvarado L."/>
            <person name="Chapman S.B."/>
            <person name="Gainer-Dewar J."/>
            <person name="Goldberg J."/>
            <person name="Griggs A."/>
            <person name="Gujja S."/>
            <person name="Hansen M."/>
            <person name="Howarth C."/>
            <person name="Imamovic A."/>
            <person name="Larimer J."/>
            <person name="Pearson M."/>
            <person name="Poon T.W."/>
            <person name="Priest M."/>
            <person name="Roberts A."/>
            <person name="Saif S."/>
            <person name="Shea T."/>
            <person name="Sykes S."/>
            <person name="Wortman J."/>
            <person name="Nusbaum C."/>
            <person name="Birren B."/>
        </authorList>
    </citation>
    <scope>NUCLEOTIDE SEQUENCE [LARGE SCALE GENOMIC DNA]</scope>
    <source>
        <strain evidence="4">nilgiri</strain>
    </source>
</reference>
<feature type="region of interest" description="Disordered" evidence="1">
    <location>
        <begin position="1702"/>
        <end position="1738"/>
    </location>
</feature>
<proteinExistence type="predicted"/>
<keyword evidence="4" id="KW-1185">Reference proteome</keyword>
<keyword evidence="2" id="KW-1133">Transmembrane helix</keyword>
<gene>
    <name evidence="3" type="ORF">AK88_01670</name>
</gene>
<feature type="region of interest" description="Disordered" evidence="1">
    <location>
        <begin position="154"/>
        <end position="248"/>
    </location>
</feature>
<organism evidence="3 4">
    <name type="scientific">Plasmodium fragile</name>
    <dbReference type="NCBI Taxonomy" id="5857"/>
    <lineage>
        <taxon>Eukaryota</taxon>
        <taxon>Sar</taxon>
        <taxon>Alveolata</taxon>
        <taxon>Apicomplexa</taxon>
        <taxon>Aconoidasida</taxon>
        <taxon>Haemosporida</taxon>
        <taxon>Plasmodiidae</taxon>
        <taxon>Plasmodium</taxon>
        <taxon>Plasmodium (Plasmodium)</taxon>
    </lineage>
</organism>
<evidence type="ECO:0000313" key="4">
    <source>
        <dbReference type="Proteomes" id="UP000054561"/>
    </source>
</evidence>
<feature type="compositionally biased region" description="Acidic residues" evidence="1">
    <location>
        <begin position="169"/>
        <end position="200"/>
    </location>
</feature>
<accession>A0A0D9QNE5</accession>
<dbReference type="Proteomes" id="UP000054561">
    <property type="component" value="Unassembled WGS sequence"/>
</dbReference>
<dbReference type="OMA" id="IKGCIKI"/>
<feature type="compositionally biased region" description="Basic residues" evidence="1">
    <location>
        <begin position="1725"/>
        <end position="1734"/>
    </location>
</feature>
<evidence type="ECO:0000256" key="2">
    <source>
        <dbReference type="SAM" id="Phobius"/>
    </source>
</evidence>
<dbReference type="VEuPathDB" id="PlasmoDB:AK88_01670"/>
<dbReference type="RefSeq" id="XP_012334728.1">
    <property type="nucleotide sequence ID" value="XM_012479305.1"/>
</dbReference>
<sequence>MEVQTANKKGEYIDHLLGEFVYNRGKLKRKDIMNRMEYYIGILTNINLKIVHNKNYQVVHLVLEVLLTNEVHVEPMILDKILACLNLKQILQKNDKVKIKNVSNMLLLINRKSKNNLNATNLFNLLFEAVALLLEAFCEEDIYSVARRVDYTLGGGDQQQQQQEQRQQDDDDDDDDDDDEEDDDEEEEADYEDETDDTIDEPLTTPQQTRKRKRANGLRTSTTGESSQSSSEPNDSDTSNHATHSLKKLKKEDGSECWTQFPTNKYHNVARINDYVVYINSLFNLYFKNYKPMLNDVKIYAFYCNLFGLFAYVYDYIGYVEELAQRCHTNEEEESFTSSFESVVKNLSTLKGLIKKQIIISVENLSKGYFKSVYTSYMESKEELKVNYSFFLFKENEKMLEIMYIIINNVSNENPSFRFDPHGGDKLICPSANLHKSKRDKLIYFFKDNYHCNEKHPFLGVHKIRGCLKALATIMKCVFIKHPSANLAHVQTYFTLFLLIPHFELTMYGKNVKREYAKLFTFSTTTKENNLSRVNCSMQDSDAETPIDVKCSGESKLTIHKNAAAYFKSVHIKIAHSVCRFEEELNLNDDQQTHNNVYILIDYSKLIYKFLNYLNGKRNITKDTFLFVNMTYFIKYIFDCLTNAYFELMRTKTKSALRECIAEGPYSSSLLHPSQSFLRERMYIRGKPHLLLYDETFKNIFSTYPRGKIPHSDMNTLEQGDRESDGAELRVDVAKQKKKKKKKLMIYLNYLIYVNQMNLMTVIHFDVTLRTLVFSTLFNFAKGVSHQHGHSHTGNLNILSGYEATSRQATSRHAHAFPSHILTTVMTKYVHIFGVKGLFKFLHYYIVGNVNAPQDQPMRSIYFLLNCVVMDVFKRSVSKWVDQASTILGYFIEVYTYHVCKLGEALEAILHLRGEGSGGADGRNIVLSTCQPQHVENSFSRCNPVVSYPLIVQNVEALEYILCCFLKAIPKKNITQGLLPHMKEIACVHLTKLKNEVIFNEKLAKGNVDNTKFAHASCKFYVLYFFNYSLSRVAMYSLLHMEIQNDQLLCHASIQHMVAMLQTSFPTIEPMYEVCIKEDSLHTFFAILQLILQTLFFFVSLAELRVIDLDRLAEHLNQVLRVLKKNALAEYPYPVKKKICRQIAKFFIYNHAFLVATFRGREQTIEAIYQEFTKLLFVDIAILKNEQNYEFLFDYFFIIRENKMACELLKELFSLHFILILGNMEKGSFEAKLQGRGNGAHDEWDMRPGEEAFLSSRARALVRRNRTLSSENHKWYEMLNVKRKLGSINGSNACRGPFHQFEESKMMSVFSGRRKNNQLVVSRLRSKFNREDADTPNVDVCILSNIFPFFNGIDKVQDNLYILLCKICSSFSNYNIYSEHILINILISFCENLGGKDSPKLRLSDLFHFLKLSFQLIQKQKEYWTCGAFKTNKNVLVLKLLFHIFFLYINQWAADATSKGGINKNEQGEDTATDMQKIAIESSPGRRRKKKPGASSSQGKARKVKICFVFFIKYFLLMYELVMSRGEQEEEGATATLTEDHVAYLTSHIRGGGSRGVSSEEVHTGLTHGEGTNDICTMLSKLKHFIQTLLSSGGDATSCDRTNGITNAGSHAATTPRMNALFLDMIEHVFVSFLLRHNFWEESSSAAVIQVVDALRGLQVEQVLSTANEKYSTFAYSILALKIFNVANKSGARNTSIRISADGGKHEVKDEEGEKLMGVTPAEKQKKKRRKSSRRKDDMAMDEESLLLFFKLFLPPNQRNDIHYNNSESSTPWQGGVKPTSLQLYDFLYHYNRVLVQCPDEHSVHICIKFQHVIKNICTLFSYSSDDVKNVLTYVQEKVQTGYSGAEAENCLYHFNMHIITLIFVISHNKEFCSDIILQSRRPTDSSSFISLYLLLMRHVQKYLDDNEVVMKRSSSVLFLLIHLIYKLSQLFVFFFVRLKAQTRDGSYSNLLGFVSNYCSLLIKAMDLLKNRIRSSNDGAVPSPGKDFITHFYILNNCGLFERKKFYLYLLSHQLFVLLYEFFNIQKNELVVKSKRTLIEVAKKGGYAINFFCSYLDSILYLDSRMNKLLLRNANFLVTFLRSNKGSLNLPPIAFPIVIKIVDMYEFISKTNSMGEDEYEEKKFLKGIFQITLSLLENSSIQFCYTSLTDRKREIFNALSG</sequence>
<feature type="compositionally biased region" description="Basic and acidic residues" evidence="1">
    <location>
        <begin position="1703"/>
        <end position="1715"/>
    </location>
</feature>
<dbReference type="GeneID" id="24266984"/>
<evidence type="ECO:0000313" key="3">
    <source>
        <dbReference type="EMBL" id="KJP88590.1"/>
    </source>
</evidence>
<dbReference type="PANTHER" id="PTHR35577">
    <property type="entry name" value="CYSTEINE-RICH, ACIDIC INTEGRAL MEMBRANE PROTEIN-RELATED"/>
    <property type="match status" value="1"/>
</dbReference>
<dbReference type="InterPro" id="IPR053359">
    <property type="entry name" value="CRAM"/>
</dbReference>
<feature type="transmembrane region" description="Helical" evidence="2">
    <location>
        <begin position="744"/>
        <end position="765"/>
    </location>
</feature>
<name>A0A0D9QNE5_PLAFR</name>
<dbReference type="OrthoDB" id="392610at2759"/>
<feature type="transmembrane region" description="Helical" evidence="2">
    <location>
        <begin position="625"/>
        <end position="646"/>
    </location>
</feature>
<keyword evidence="2" id="KW-0812">Transmembrane</keyword>
<dbReference type="PANTHER" id="PTHR35577:SF7">
    <property type="entry name" value="CYSTEINE-RICH, ACIDIC INTEGRAL MEMBRANE PROTEIN"/>
    <property type="match status" value="1"/>
</dbReference>